<keyword evidence="1" id="KW-0472">Membrane</keyword>
<dbReference type="AlphaFoldDB" id="A0A0R1W8N7"/>
<accession>A0A0R1W8N7</accession>
<dbReference type="PANTHER" id="PTHR38454:SF1">
    <property type="entry name" value="INTEGRAL MEMBRANE PROTEIN"/>
    <property type="match status" value="1"/>
</dbReference>
<feature type="transmembrane region" description="Helical" evidence="1">
    <location>
        <begin position="391"/>
        <end position="410"/>
    </location>
</feature>
<evidence type="ECO:0000313" key="2">
    <source>
        <dbReference type="EMBL" id="KRM13845.1"/>
    </source>
</evidence>
<feature type="transmembrane region" description="Helical" evidence="1">
    <location>
        <begin position="238"/>
        <end position="257"/>
    </location>
</feature>
<dbReference type="Pfam" id="PF09586">
    <property type="entry name" value="YfhO"/>
    <property type="match status" value="1"/>
</dbReference>
<dbReference type="RefSeq" id="WP_057823073.1">
    <property type="nucleotide sequence ID" value="NZ_AZFX01000003.1"/>
</dbReference>
<feature type="transmembrane region" description="Helical" evidence="1">
    <location>
        <begin position="366"/>
        <end position="384"/>
    </location>
</feature>
<feature type="transmembrane region" description="Helical" evidence="1">
    <location>
        <begin position="18"/>
        <end position="37"/>
    </location>
</feature>
<evidence type="ECO:0000256" key="1">
    <source>
        <dbReference type="SAM" id="Phobius"/>
    </source>
</evidence>
<organism evidence="2 3">
    <name type="scientific">Lapidilactobacillus concavus DSM 17758</name>
    <dbReference type="NCBI Taxonomy" id="1423735"/>
    <lineage>
        <taxon>Bacteria</taxon>
        <taxon>Bacillati</taxon>
        <taxon>Bacillota</taxon>
        <taxon>Bacilli</taxon>
        <taxon>Lactobacillales</taxon>
        <taxon>Lactobacillaceae</taxon>
        <taxon>Lapidilactobacillus</taxon>
    </lineage>
</organism>
<reference evidence="2 3" key="1">
    <citation type="journal article" date="2015" name="Genome Announc.">
        <title>Expanding the biotechnology potential of lactobacilli through comparative genomics of 213 strains and associated genera.</title>
        <authorList>
            <person name="Sun Z."/>
            <person name="Harris H.M."/>
            <person name="McCann A."/>
            <person name="Guo C."/>
            <person name="Argimon S."/>
            <person name="Zhang W."/>
            <person name="Yang X."/>
            <person name="Jeffery I.B."/>
            <person name="Cooney J.C."/>
            <person name="Kagawa T.F."/>
            <person name="Liu W."/>
            <person name="Song Y."/>
            <person name="Salvetti E."/>
            <person name="Wrobel A."/>
            <person name="Rasinkangas P."/>
            <person name="Parkhill J."/>
            <person name="Rea M.C."/>
            <person name="O'Sullivan O."/>
            <person name="Ritari J."/>
            <person name="Douillard F.P."/>
            <person name="Paul Ross R."/>
            <person name="Yang R."/>
            <person name="Briner A.E."/>
            <person name="Felis G.E."/>
            <person name="de Vos W.M."/>
            <person name="Barrangou R."/>
            <person name="Klaenhammer T.R."/>
            <person name="Caufield P.W."/>
            <person name="Cui Y."/>
            <person name="Zhang H."/>
            <person name="O'Toole P.W."/>
        </authorList>
    </citation>
    <scope>NUCLEOTIDE SEQUENCE [LARGE SCALE GENOMIC DNA]</scope>
    <source>
        <strain evidence="2 3">DSM 17758</strain>
    </source>
</reference>
<feature type="transmembrane region" description="Helical" evidence="1">
    <location>
        <begin position="305"/>
        <end position="322"/>
    </location>
</feature>
<keyword evidence="1" id="KW-0812">Transmembrane</keyword>
<name>A0A0R1W8N7_9LACO</name>
<comment type="caution">
    <text evidence="2">The sequence shown here is derived from an EMBL/GenBank/DDBJ whole genome shotgun (WGS) entry which is preliminary data.</text>
</comment>
<feature type="transmembrane region" description="Helical" evidence="1">
    <location>
        <begin position="448"/>
        <end position="467"/>
    </location>
</feature>
<proteinExistence type="predicted"/>
<feature type="transmembrane region" description="Helical" evidence="1">
    <location>
        <begin position="75"/>
        <end position="94"/>
    </location>
</feature>
<dbReference type="InterPro" id="IPR018580">
    <property type="entry name" value="Uncharacterised_YfhO"/>
</dbReference>
<feature type="transmembrane region" description="Helical" evidence="1">
    <location>
        <begin position="206"/>
        <end position="226"/>
    </location>
</feature>
<keyword evidence="3" id="KW-1185">Reference proteome</keyword>
<dbReference type="OrthoDB" id="9815466at2"/>
<feature type="transmembrane region" description="Helical" evidence="1">
    <location>
        <begin position="114"/>
        <end position="134"/>
    </location>
</feature>
<feature type="transmembrane region" description="Helical" evidence="1">
    <location>
        <begin position="334"/>
        <end position="354"/>
    </location>
</feature>
<feature type="transmembrane region" description="Helical" evidence="1">
    <location>
        <begin position="422"/>
        <end position="441"/>
    </location>
</feature>
<gene>
    <name evidence="2" type="ORF">FC15_GL001016</name>
</gene>
<evidence type="ECO:0008006" key="4">
    <source>
        <dbReference type="Google" id="ProtNLM"/>
    </source>
</evidence>
<evidence type="ECO:0000313" key="3">
    <source>
        <dbReference type="Proteomes" id="UP000051315"/>
    </source>
</evidence>
<sequence length="891" mass="101216">MAQIPRHFSHQHDYSSRLIYLVSFLIPALTVFLYFLVQKTFPFGHHTLLTTDLGQEYIDFYSYYRRVILGHPDQLMYTFSSSMGGPMLGTWSYYLLSPFNLLMLLTPGKWLPAGVWLITILKLGSCGLTMAIYLNHHRPQLSRLLKIALAVAYALCGYNTAYQLNIMWLDGVYLLPLLLLSLEYLVKKQRWWPYFLTLAFSLFTNYYIGYMLCLFSILYFAYLLLIRHPFKPKLGQNILAFAGGSIAAGLINAWLLIPTYLELKTTKATYNAISIHWNVEYNPLKLLTKLANGSYSFDQMSSGQANIFTGGLVLLLALLFFLQPQIAWRQKLTAGLMSLFLIASFFIEPLDLLWHGGQFPVWYPSRFSFIFSAWLIVLASEALCQRVALKLWQLTVIGGSLIAWCAYLLLNTSTYEYLTINNATVSVVIGIASFFLLIFYFSPQRSQILLIVMSLVLIGDSIANYRASLDQISYTDQSEYWNYTAIVNDAVKKLPTNRLTTSRLEKTFNRTNDDPMQFGYAGGAHFNSMQNPIIGRFYDKIGQAAGDNFVNYKYGTMVTDSLLGFKTWLDRDPDNDLLPAVSGLQAGLSISSWRPDVQNYPLTTQSGPIFIRNNPQALNLVFGADQAILKTKLTTGQPILNQERIVNDLVSSQSYHTLFRTVNFEQVNLVNVKRNAQIPDATYTKTKNDLPASVTFTFKPTTNDAYYLSLGSNVNDEQVDVTVSGDHVPINENFRDTILLNVANREINKTVKIQISFKKPSVWLQALSLYQLDNAAVKQAFTQLQKRNAKLTQVSGATVKGMLTTESGQVLMTTIPDNEGWQLTVDGKKLPLEKTLDTFLSAKLSAGKHHFELHYEPNGWRLGWVITCLTAISLIIFYLIQRRRTRYHHRH</sequence>
<dbReference type="EMBL" id="AZFX01000003">
    <property type="protein sequence ID" value="KRM13845.1"/>
    <property type="molecule type" value="Genomic_DNA"/>
</dbReference>
<feature type="transmembrane region" description="Helical" evidence="1">
    <location>
        <begin position="862"/>
        <end position="880"/>
    </location>
</feature>
<keyword evidence="1" id="KW-1133">Transmembrane helix</keyword>
<protein>
    <recommendedName>
        <fullName evidence="4">Integral membrane protein</fullName>
    </recommendedName>
</protein>
<dbReference type="Proteomes" id="UP000051315">
    <property type="component" value="Unassembled WGS sequence"/>
</dbReference>
<dbReference type="PANTHER" id="PTHR38454">
    <property type="entry name" value="INTEGRAL MEMBRANE PROTEIN-RELATED"/>
    <property type="match status" value="1"/>
</dbReference>
<dbReference type="PATRIC" id="fig|1423735.3.peg.1057"/>
<dbReference type="STRING" id="1423735.FC15_GL001016"/>